<protein>
    <submittedName>
        <fullName evidence="7">Uncharacterized protein</fullName>
    </submittedName>
</protein>
<comment type="caution">
    <text evidence="7">The sequence shown here is derived from an EMBL/GenBank/DDBJ whole genome shotgun (WGS) entry which is preliminary data.</text>
</comment>
<dbReference type="GO" id="GO:0005634">
    <property type="term" value="C:nucleus"/>
    <property type="evidence" value="ECO:0007669"/>
    <property type="project" value="UniProtKB-SubCell"/>
</dbReference>
<dbReference type="EMBL" id="CM031817">
    <property type="protein sequence ID" value="KAG6642373.1"/>
    <property type="molecule type" value="Genomic_DNA"/>
</dbReference>
<evidence type="ECO:0000313" key="7">
    <source>
        <dbReference type="EMBL" id="KAG6642373.1"/>
    </source>
</evidence>
<comment type="subcellular location">
    <subcellularLocation>
        <location evidence="1">Nucleus</location>
    </subcellularLocation>
</comment>
<proteinExistence type="predicted"/>
<feature type="region of interest" description="Disordered" evidence="6">
    <location>
        <begin position="48"/>
        <end position="106"/>
    </location>
</feature>
<evidence type="ECO:0000256" key="2">
    <source>
        <dbReference type="ARBA" id="ARBA00022723"/>
    </source>
</evidence>
<evidence type="ECO:0000256" key="5">
    <source>
        <dbReference type="ARBA" id="ARBA00023242"/>
    </source>
</evidence>
<evidence type="ECO:0000313" key="8">
    <source>
        <dbReference type="Proteomes" id="UP000811609"/>
    </source>
</evidence>
<dbReference type="Proteomes" id="UP000811609">
    <property type="component" value="Chromosome 9"/>
</dbReference>
<sequence>MRPPLPSTTSPALQQPSQINPPGLPIFNPAPVSQPLFPVVGSNNMATQSSPFSAPTLSTSILSSSPTEVKGSIDAHSGGPLINSHSYASGPNTGGPSIGPPPVIANKATATEPATNEVYLVWDDEAMSMEERRMSLMKYQVHDETSQMSSIDAAIDKRILESRLAGRMAF</sequence>
<gene>
    <name evidence="7" type="ORF">CIPAW_09G137600</name>
</gene>
<keyword evidence="3" id="KW-0863">Zinc-finger</keyword>
<evidence type="ECO:0000256" key="6">
    <source>
        <dbReference type="SAM" id="MobiDB-lite"/>
    </source>
</evidence>
<dbReference type="AlphaFoldDB" id="A0A8T1PKX6"/>
<feature type="compositionally biased region" description="Polar residues" evidence="6">
    <location>
        <begin position="7"/>
        <end position="20"/>
    </location>
</feature>
<accession>A0A8T1PKX6</accession>
<dbReference type="GO" id="GO:0003677">
    <property type="term" value="F:DNA binding"/>
    <property type="evidence" value="ECO:0007669"/>
    <property type="project" value="TreeGrafter"/>
</dbReference>
<dbReference type="PANTHER" id="PTHR23215:SF0">
    <property type="entry name" value="BUB3-INTERACTING AND GLEBS MOTIF-CONTAINING PROTEIN ZNF207"/>
    <property type="match status" value="1"/>
</dbReference>
<name>A0A8T1PKX6_CARIL</name>
<evidence type="ECO:0000256" key="1">
    <source>
        <dbReference type="ARBA" id="ARBA00004123"/>
    </source>
</evidence>
<evidence type="ECO:0000256" key="4">
    <source>
        <dbReference type="ARBA" id="ARBA00022833"/>
    </source>
</evidence>
<keyword evidence="5" id="KW-0539">Nucleus</keyword>
<keyword evidence="4" id="KW-0862">Zinc</keyword>
<reference evidence="7" key="1">
    <citation type="submission" date="2020-12" db="EMBL/GenBank/DDBJ databases">
        <title>WGS assembly of Carya illinoinensis cv. Pawnee.</title>
        <authorList>
            <person name="Platts A."/>
            <person name="Shu S."/>
            <person name="Wright S."/>
            <person name="Barry K."/>
            <person name="Edger P."/>
            <person name="Pires J.C."/>
            <person name="Schmutz J."/>
        </authorList>
    </citation>
    <scope>NUCLEOTIDE SEQUENCE</scope>
    <source>
        <tissue evidence="7">Leaf</tissue>
    </source>
</reference>
<feature type="region of interest" description="Disordered" evidence="6">
    <location>
        <begin position="1"/>
        <end position="27"/>
    </location>
</feature>
<organism evidence="7 8">
    <name type="scientific">Carya illinoinensis</name>
    <name type="common">Pecan</name>
    <dbReference type="NCBI Taxonomy" id="32201"/>
    <lineage>
        <taxon>Eukaryota</taxon>
        <taxon>Viridiplantae</taxon>
        <taxon>Streptophyta</taxon>
        <taxon>Embryophyta</taxon>
        <taxon>Tracheophyta</taxon>
        <taxon>Spermatophyta</taxon>
        <taxon>Magnoliopsida</taxon>
        <taxon>eudicotyledons</taxon>
        <taxon>Gunneridae</taxon>
        <taxon>Pentapetalae</taxon>
        <taxon>rosids</taxon>
        <taxon>fabids</taxon>
        <taxon>Fagales</taxon>
        <taxon>Juglandaceae</taxon>
        <taxon>Carya</taxon>
    </lineage>
</organism>
<dbReference type="PANTHER" id="PTHR23215">
    <property type="entry name" value="ZINC FINGER PROTEIN 207"/>
    <property type="match status" value="1"/>
</dbReference>
<keyword evidence="8" id="KW-1185">Reference proteome</keyword>
<keyword evidence="2" id="KW-0479">Metal-binding</keyword>
<dbReference type="GO" id="GO:0008270">
    <property type="term" value="F:zinc ion binding"/>
    <property type="evidence" value="ECO:0007669"/>
    <property type="project" value="UniProtKB-KW"/>
</dbReference>
<evidence type="ECO:0000256" key="3">
    <source>
        <dbReference type="ARBA" id="ARBA00022771"/>
    </source>
</evidence>
<feature type="compositionally biased region" description="Low complexity" evidence="6">
    <location>
        <begin position="53"/>
        <end position="67"/>
    </location>
</feature>
<dbReference type="GO" id="GO:0006355">
    <property type="term" value="P:regulation of DNA-templated transcription"/>
    <property type="evidence" value="ECO:0007669"/>
    <property type="project" value="TreeGrafter"/>
</dbReference>